<dbReference type="InterPro" id="IPR032185">
    <property type="entry name" value="DUF5017"/>
</dbReference>
<name>A0A1W2AXT6_9SPHI</name>
<accession>A0A1W2AXT6</accession>
<proteinExistence type="predicted"/>
<reference evidence="3" key="1">
    <citation type="submission" date="2017-04" db="EMBL/GenBank/DDBJ databases">
        <authorList>
            <person name="Varghese N."/>
            <person name="Submissions S."/>
        </authorList>
    </citation>
    <scope>NUCLEOTIDE SEQUENCE [LARGE SCALE GENOMIC DNA]</scope>
    <source>
        <strain evidence="3">DSM 12126</strain>
    </source>
</reference>
<evidence type="ECO:0000259" key="1">
    <source>
        <dbReference type="Pfam" id="PF16409"/>
    </source>
</evidence>
<evidence type="ECO:0000313" key="3">
    <source>
        <dbReference type="Proteomes" id="UP000192756"/>
    </source>
</evidence>
<dbReference type="AlphaFoldDB" id="A0A1W2AXT6"/>
<evidence type="ECO:0000313" key="2">
    <source>
        <dbReference type="EMBL" id="SMC65519.1"/>
    </source>
</evidence>
<sequence>MILSAVLLMASCSKELKVDNAPGFDVSTASNTYKVGQEIKFNITGGTAHIISFYSGETLKDYAFREGRTLSIRDAGATLEFQNSVQVGTQAGQLSFLYSTDFNGDYSSLASVKAATWTDITSRFAPLATSATFVPTTISPKDISDLIVPGKPIYFAFKYVTKPQATNGLARQWFIQTFAVKSKLKLNGTTTLTIADQVNAGFRIVDENKENAPARASVTSTRVTLYGNEYLTADMPRFNPNDPMYDPNDPRYNPRDPAYNPTAKIPVYVPFNAASPYNDPTSEHWAVSKAINIESVNLGPDLSTALKGISSPNLDAHFYTYTAPGTYKAVFVASNNTIDDVKAIVKEITITITP</sequence>
<dbReference type="EMBL" id="FWXT01000001">
    <property type="protein sequence ID" value="SMC65519.1"/>
    <property type="molecule type" value="Genomic_DNA"/>
</dbReference>
<feature type="domain" description="DUF5017" evidence="1">
    <location>
        <begin position="11"/>
        <end position="201"/>
    </location>
</feature>
<dbReference type="Proteomes" id="UP000192756">
    <property type="component" value="Unassembled WGS sequence"/>
</dbReference>
<keyword evidence="3" id="KW-1185">Reference proteome</keyword>
<gene>
    <name evidence="2" type="ORF">SAMN04488524_1741</name>
</gene>
<dbReference type="Pfam" id="PF16409">
    <property type="entry name" value="DUF5017"/>
    <property type="match status" value="1"/>
</dbReference>
<protein>
    <recommendedName>
        <fullName evidence="1">DUF5017 domain-containing protein</fullName>
    </recommendedName>
</protein>
<organism evidence="2 3">
    <name type="scientific">Pedobacter africanus</name>
    <dbReference type="NCBI Taxonomy" id="151894"/>
    <lineage>
        <taxon>Bacteria</taxon>
        <taxon>Pseudomonadati</taxon>
        <taxon>Bacteroidota</taxon>
        <taxon>Sphingobacteriia</taxon>
        <taxon>Sphingobacteriales</taxon>
        <taxon>Sphingobacteriaceae</taxon>
        <taxon>Pedobacter</taxon>
    </lineage>
</organism>
<dbReference type="STRING" id="151894.SAMN04488524_1741"/>